<organism evidence="3 4">
    <name type="scientific">Phytophthora kernoviae</name>
    <dbReference type="NCBI Taxonomy" id="325452"/>
    <lineage>
        <taxon>Eukaryota</taxon>
        <taxon>Sar</taxon>
        <taxon>Stramenopiles</taxon>
        <taxon>Oomycota</taxon>
        <taxon>Peronosporomycetes</taxon>
        <taxon>Peronosporales</taxon>
        <taxon>Peronosporaceae</taxon>
        <taxon>Phytophthora</taxon>
    </lineage>
</organism>
<feature type="domain" description="Calcineurin-like phosphoesterase" evidence="2">
    <location>
        <begin position="1"/>
        <end position="190"/>
    </location>
</feature>
<evidence type="ECO:0000313" key="4">
    <source>
        <dbReference type="Proteomes" id="UP000285883"/>
    </source>
</evidence>
<dbReference type="EMBL" id="MAYM02000455">
    <property type="protein sequence ID" value="RLN38304.1"/>
    <property type="molecule type" value="Genomic_DNA"/>
</dbReference>
<feature type="region of interest" description="Disordered" evidence="1">
    <location>
        <begin position="496"/>
        <end position="541"/>
    </location>
</feature>
<feature type="compositionally biased region" description="Basic and acidic residues" evidence="1">
    <location>
        <begin position="510"/>
        <end position="529"/>
    </location>
</feature>
<dbReference type="Gene3D" id="3.60.21.10">
    <property type="match status" value="1"/>
</dbReference>
<accession>A0A421FE17</accession>
<dbReference type="InterPro" id="IPR051693">
    <property type="entry name" value="UPF0046_metallophosphoest"/>
</dbReference>
<dbReference type="SUPFAM" id="SSF56300">
    <property type="entry name" value="Metallo-dependent phosphatases"/>
    <property type="match status" value="1"/>
</dbReference>
<dbReference type="Proteomes" id="UP000285883">
    <property type="component" value="Unassembled WGS sequence"/>
</dbReference>
<dbReference type="AlphaFoldDB" id="A0A421FE17"/>
<evidence type="ECO:0000313" key="3">
    <source>
        <dbReference type="EMBL" id="RLN38304.1"/>
    </source>
</evidence>
<dbReference type="InterPro" id="IPR029052">
    <property type="entry name" value="Metallo-depent_PP-like"/>
</dbReference>
<evidence type="ECO:0000256" key="1">
    <source>
        <dbReference type="SAM" id="MobiDB-lite"/>
    </source>
</evidence>
<dbReference type="CDD" id="cd07379">
    <property type="entry name" value="MPP_239FB"/>
    <property type="match status" value="1"/>
</dbReference>
<evidence type="ECO:0000259" key="2">
    <source>
        <dbReference type="Pfam" id="PF00149"/>
    </source>
</evidence>
<dbReference type="Pfam" id="PF00149">
    <property type="entry name" value="Metallophos"/>
    <property type="match status" value="1"/>
</dbReference>
<comment type="caution">
    <text evidence="3">The sequence shown here is derived from an EMBL/GenBank/DDBJ whole genome shotgun (WGS) entry which is preliminary data.</text>
</comment>
<feature type="compositionally biased region" description="Acidic residues" evidence="1">
    <location>
        <begin position="405"/>
        <end position="416"/>
    </location>
</feature>
<gene>
    <name evidence="3" type="ORF">BBI17_004766</name>
</gene>
<proteinExistence type="predicted"/>
<dbReference type="InterPro" id="IPR004843">
    <property type="entry name" value="Calcineurin-like_PHP"/>
</dbReference>
<dbReference type="PANTHER" id="PTHR12905">
    <property type="entry name" value="METALLOPHOSPHOESTERASE"/>
    <property type="match status" value="1"/>
</dbReference>
<dbReference type="GO" id="GO:0016787">
    <property type="term" value="F:hydrolase activity"/>
    <property type="evidence" value="ECO:0007669"/>
    <property type="project" value="InterPro"/>
</dbReference>
<sequence>MKVVCVSDTHGLHDQALDIPQGDVFIHAGDFTDTGERNEVLAFNQFLGTLPHRYKIVIAGNHESTFDREFYPKYWHQYGHRQQYDPDEVRALLTNALYLEDQAVLIEGYLFYGTPWQPEFCNWAFNRPRGEALLRQWRQIPTDTDVLVTHTPPMGHGDLVGYQRVGCADLLREVEDRVRPKLHVFGHVHEGYGRSASPDGEITYFNASACTHSYEPVNAPFVFELTGPPKRVSGKTKLREFRVDGTTSGLLFESTLKLRPVVNVEKRALRYLFSQGFQSNTENYKVQSSESEVVTAENHGSTDAPAASMEVDSEGGEPTAERRRYGLSRRVTVAMLDGINESREQMDELDREHMQQARVAAANLGKDPGSADAAGGEGARARRPRRNKTLQRRSAVPKLASLTEEPSEPSDKEESDAASAQGDDETKTSSVDAATEVIVMAQPVIECVLCKYKVSGHVHPEAEVIPPPAPAEPTTVAPPVVECALCKYKVPGHVHPGAQFTPPPPPVDPIPKEPKEERPKEAKEQRSRADNPPPKRLSSWF</sequence>
<feature type="compositionally biased region" description="Basic residues" evidence="1">
    <location>
        <begin position="381"/>
        <end position="391"/>
    </location>
</feature>
<reference evidence="3 4" key="1">
    <citation type="submission" date="2018-07" db="EMBL/GenBank/DDBJ databases">
        <title>Genome sequencing of oomycete isolates from Chile give support for New Zealand origin for Phytophthora kernoviae and make available the first Nothophytophthora sp. genome.</title>
        <authorList>
            <person name="Studholme D.J."/>
            <person name="Sanfuentes E."/>
            <person name="Panda P."/>
            <person name="Hill R."/>
            <person name="Sambles C."/>
            <person name="Grant M."/>
            <person name="Williams N.M."/>
            <person name="Mcdougal R.L."/>
        </authorList>
    </citation>
    <scope>NUCLEOTIDE SEQUENCE [LARGE SCALE GENOMIC DNA]</scope>
    <source>
        <strain evidence="3">Chile2</strain>
    </source>
</reference>
<feature type="region of interest" description="Disordered" evidence="1">
    <location>
        <begin position="288"/>
        <end position="326"/>
    </location>
</feature>
<name>A0A421FE17_9STRA</name>
<protein>
    <recommendedName>
        <fullName evidence="2">Calcineurin-like phosphoesterase domain-containing protein</fullName>
    </recommendedName>
</protein>
<dbReference type="PANTHER" id="PTHR12905:SF0">
    <property type="entry name" value="CALCINEURIN-LIKE PHOSPHOESTERASE DOMAIN-CONTAINING PROTEIN"/>
    <property type="match status" value="1"/>
</dbReference>
<feature type="region of interest" description="Disordered" evidence="1">
    <location>
        <begin position="362"/>
        <end position="431"/>
    </location>
</feature>